<dbReference type="PROSITE" id="PS00958">
    <property type="entry name" value="TRANSALDOLASE_2"/>
    <property type="match status" value="1"/>
</dbReference>
<evidence type="ECO:0000256" key="7">
    <source>
        <dbReference type="ARBA" id="ARBA00023126"/>
    </source>
</evidence>
<dbReference type="PANTHER" id="PTHR10683">
    <property type="entry name" value="TRANSALDOLASE"/>
    <property type="match status" value="1"/>
</dbReference>
<dbReference type="GO" id="GO:0005975">
    <property type="term" value="P:carbohydrate metabolic process"/>
    <property type="evidence" value="ECO:0007669"/>
    <property type="project" value="InterPro"/>
</dbReference>
<keyword evidence="7" id="KW-0570">Pentose shunt</keyword>
<keyword evidence="5" id="KW-0963">Cytoplasm</keyword>
<evidence type="ECO:0000313" key="10">
    <source>
        <dbReference type="EMBL" id="SVB73308.1"/>
    </source>
</evidence>
<name>A0A382GDP6_9ZZZZ</name>
<evidence type="ECO:0000256" key="1">
    <source>
        <dbReference type="ARBA" id="ARBA00003518"/>
    </source>
</evidence>
<dbReference type="GO" id="GO:0005737">
    <property type="term" value="C:cytoplasm"/>
    <property type="evidence" value="ECO:0007669"/>
    <property type="project" value="UniProtKB-SubCell"/>
</dbReference>
<comment type="subcellular location">
    <subcellularLocation>
        <location evidence="2">Cytoplasm</location>
    </subcellularLocation>
</comment>
<dbReference type="HAMAP" id="MF_00493">
    <property type="entry name" value="Transaldolase_2"/>
    <property type="match status" value="1"/>
</dbReference>
<keyword evidence="6" id="KW-0808">Transferase</keyword>
<dbReference type="InterPro" id="IPR018225">
    <property type="entry name" value="Transaldolase_AS"/>
</dbReference>
<dbReference type="AlphaFoldDB" id="A0A382GDP6"/>
<comment type="catalytic activity">
    <reaction evidence="9">
        <text>D-sedoheptulose 7-phosphate + D-glyceraldehyde 3-phosphate = D-erythrose 4-phosphate + beta-D-fructose 6-phosphate</text>
        <dbReference type="Rhea" id="RHEA:17053"/>
        <dbReference type="ChEBI" id="CHEBI:16897"/>
        <dbReference type="ChEBI" id="CHEBI:57483"/>
        <dbReference type="ChEBI" id="CHEBI:57634"/>
        <dbReference type="ChEBI" id="CHEBI:59776"/>
        <dbReference type="EC" id="2.2.1.2"/>
    </reaction>
</comment>
<keyword evidence="8" id="KW-0704">Schiff base</keyword>
<feature type="non-terminal residue" evidence="10">
    <location>
        <position position="179"/>
    </location>
</feature>
<accession>A0A382GDP6</accession>
<dbReference type="GO" id="GO:0006098">
    <property type="term" value="P:pentose-phosphate shunt"/>
    <property type="evidence" value="ECO:0007669"/>
    <property type="project" value="UniProtKB-UniPathway"/>
</dbReference>
<dbReference type="PANTHER" id="PTHR10683:SF31">
    <property type="entry name" value="TRANSALDOLASE"/>
    <property type="match status" value="1"/>
</dbReference>
<dbReference type="SUPFAM" id="SSF51569">
    <property type="entry name" value="Aldolase"/>
    <property type="match status" value="1"/>
</dbReference>
<evidence type="ECO:0008006" key="11">
    <source>
        <dbReference type="Google" id="ProtNLM"/>
    </source>
</evidence>
<organism evidence="10">
    <name type="scientific">marine metagenome</name>
    <dbReference type="NCBI Taxonomy" id="408172"/>
    <lineage>
        <taxon>unclassified sequences</taxon>
        <taxon>metagenomes</taxon>
        <taxon>ecological metagenomes</taxon>
    </lineage>
</organism>
<comment type="similarity">
    <text evidence="4">Belongs to the transaldolase family. Type 2 subfamily.</text>
</comment>
<evidence type="ECO:0000256" key="5">
    <source>
        <dbReference type="ARBA" id="ARBA00022490"/>
    </source>
</evidence>
<dbReference type="UniPathway" id="UPA00115"/>
<dbReference type="EMBL" id="UINC01054963">
    <property type="protein sequence ID" value="SVB73308.1"/>
    <property type="molecule type" value="Genomic_DNA"/>
</dbReference>
<comment type="pathway">
    <text evidence="3">Carbohydrate degradation; pentose phosphate pathway.</text>
</comment>
<evidence type="ECO:0000256" key="9">
    <source>
        <dbReference type="ARBA" id="ARBA00048810"/>
    </source>
</evidence>
<evidence type="ECO:0000256" key="2">
    <source>
        <dbReference type="ARBA" id="ARBA00004496"/>
    </source>
</evidence>
<reference evidence="10" key="1">
    <citation type="submission" date="2018-05" db="EMBL/GenBank/DDBJ databases">
        <authorList>
            <person name="Lanie J.A."/>
            <person name="Ng W.-L."/>
            <person name="Kazmierczak K.M."/>
            <person name="Andrzejewski T.M."/>
            <person name="Davidsen T.M."/>
            <person name="Wayne K.J."/>
            <person name="Tettelin H."/>
            <person name="Glass J.I."/>
            <person name="Rusch D."/>
            <person name="Podicherti R."/>
            <person name="Tsui H.-C.T."/>
            <person name="Winkler M.E."/>
        </authorList>
    </citation>
    <scope>NUCLEOTIDE SEQUENCE</scope>
</reference>
<evidence type="ECO:0000256" key="8">
    <source>
        <dbReference type="ARBA" id="ARBA00023270"/>
    </source>
</evidence>
<dbReference type="InterPro" id="IPR001585">
    <property type="entry name" value="TAL/FSA"/>
</dbReference>
<evidence type="ECO:0000256" key="6">
    <source>
        <dbReference type="ARBA" id="ARBA00022679"/>
    </source>
</evidence>
<dbReference type="InterPro" id="IPR004732">
    <property type="entry name" value="Transaldolase_2"/>
</dbReference>
<comment type="function">
    <text evidence="1">Transaldolase is important for the balance of metabolites in the pentose-phosphate pathway.</text>
</comment>
<proteinExistence type="inferred from homology"/>
<sequence>MVNQIREAQKLGQSIWYDNVSRGLLVSGEIAELVKIGVTGLTSNPTIFEKAISESGDYDEALIALAMEGHTAEEAFEELAITDIRNVADLLRQVYDDTDGTDGYASLEVSPSLAHDTDATVAEALRLFTKLDRPNVMVKVPATPAGIPAIQRLIGKGVNINVTLLFDLEAYRNVRNAYS</sequence>
<dbReference type="Pfam" id="PF00923">
    <property type="entry name" value="TAL_FSA"/>
    <property type="match status" value="1"/>
</dbReference>
<dbReference type="GO" id="GO:0004801">
    <property type="term" value="F:transaldolase activity"/>
    <property type="evidence" value="ECO:0007669"/>
    <property type="project" value="UniProtKB-EC"/>
</dbReference>
<dbReference type="InterPro" id="IPR013785">
    <property type="entry name" value="Aldolase_TIM"/>
</dbReference>
<protein>
    <recommendedName>
        <fullName evidence="11">Transaldolase</fullName>
    </recommendedName>
</protein>
<evidence type="ECO:0000256" key="4">
    <source>
        <dbReference type="ARBA" id="ARBA00008426"/>
    </source>
</evidence>
<evidence type="ECO:0000256" key="3">
    <source>
        <dbReference type="ARBA" id="ARBA00004959"/>
    </source>
</evidence>
<gene>
    <name evidence="10" type="ORF">METZ01_LOCUS226162</name>
</gene>
<dbReference type="Gene3D" id="3.20.20.70">
    <property type="entry name" value="Aldolase class I"/>
    <property type="match status" value="1"/>
</dbReference>